<dbReference type="InterPro" id="IPR015943">
    <property type="entry name" value="WD40/YVTN_repeat-like_dom_sf"/>
</dbReference>
<accession>A0A023B1H6</accession>
<sequence length="510" mass="57976">MAGGIGVVETCGTQVYNLSYSKSLPEFMEEAIQSQTSLRKNKEFKDRLEVIHGFEFSASSARVRVSEDGQYIGSVGMYPPDIKVYDTDDLSIKFQRRVDFEILDFLFLTRDYRKMVFLENDRTLEFHGQGGRHHRERLPTFGRTLEYNNWDAELLVTSASPHVYRLDLSEGKFLTPFETCMSETLCSRWNGKQLYVGGEASVCEVFDPRANNISIAKFEVLEEDDIVNEDLGAKITALDVCPASYLQNVAFGTSQGIVKVFDMRNTSRAIAVKDHNVDSVITDVKFAWMKNEVDEDPNVIISSDDRSIKLWRPLSSGKISNMAAFDAQGKIKSLCVYPKTGMIFVAQDNPRVGVHFIPDLGIAPKWSPFVDQLIEEMKETRNNAMFDDFEFVTRADLLRIGSSPQELAGTLKPHQHGYLISRKIYRKILESKKAMSEEEIKTLLVQQKIQETEETNLLRLHVPDRKQKSTKLDEQFVSQLQDLTKVKKQKKSKAATAVLSDSRFRGLLDA</sequence>
<evidence type="ECO:0000313" key="4">
    <source>
        <dbReference type="Proteomes" id="UP000019763"/>
    </source>
</evidence>
<dbReference type="AlphaFoldDB" id="A0A023B1H6"/>
<dbReference type="GO" id="GO:0030686">
    <property type="term" value="C:90S preribosome"/>
    <property type="evidence" value="ECO:0007669"/>
    <property type="project" value="TreeGrafter"/>
</dbReference>
<dbReference type="OMA" id="GYFMDVR"/>
<dbReference type="InterPro" id="IPR036322">
    <property type="entry name" value="WD40_repeat_dom_sf"/>
</dbReference>
<dbReference type="EMBL" id="AFNH02000988">
    <property type="protein sequence ID" value="EZG46951.1"/>
    <property type="molecule type" value="Genomic_DNA"/>
</dbReference>
<gene>
    <name evidence="3" type="ORF">GNI_132580</name>
</gene>
<dbReference type="eggNOG" id="KOG2321">
    <property type="taxonomic scope" value="Eukaryota"/>
</dbReference>
<reference evidence="3" key="1">
    <citation type="submission" date="2013-12" db="EMBL/GenBank/DDBJ databases">
        <authorList>
            <person name="Omoto C.K."/>
            <person name="Sibley D."/>
            <person name="Venepally P."/>
            <person name="Hadjithomas M."/>
            <person name="Karamycheva S."/>
            <person name="Brunk B."/>
            <person name="Roos D."/>
            <person name="Caler E."/>
            <person name="Lorenzi H."/>
        </authorList>
    </citation>
    <scope>NUCLEOTIDE SEQUENCE</scope>
</reference>
<name>A0A023B1H6_GRENI</name>
<feature type="domain" description="Nucleolar protein 10-like second" evidence="1">
    <location>
        <begin position="385"/>
        <end position="428"/>
    </location>
</feature>
<dbReference type="PANTHER" id="PTHR14927">
    <property type="entry name" value="NUCLEOLAR PROTEIN 10"/>
    <property type="match status" value="1"/>
</dbReference>
<dbReference type="GO" id="GO:0000462">
    <property type="term" value="P:maturation of SSU-rRNA from tricistronic rRNA transcript (SSU-rRNA, 5.8S rRNA, LSU-rRNA)"/>
    <property type="evidence" value="ECO:0007669"/>
    <property type="project" value="TreeGrafter"/>
</dbReference>
<comment type="caution">
    <text evidence="3">The sequence shown here is derived from an EMBL/GenBank/DDBJ whole genome shotgun (WGS) entry which is preliminary data.</text>
</comment>
<protein>
    <submittedName>
        <fullName evidence="3">Nucleolar protein 10</fullName>
    </submittedName>
</protein>
<feature type="domain" description="Nucleolar protein 10-like N-terminal" evidence="2">
    <location>
        <begin position="14"/>
        <end position="380"/>
    </location>
</feature>
<evidence type="ECO:0000313" key="3">
    <source>
        <dbReference type="EMBL" id="EZG46951.1"/>
    </source>
</evidence>
<dbReference type="Pfam" id="PF23097">
    <property type="entry name" value="NOL10_2nd"/>
    <property type="match status" value="1"/>
</dbReference>
<dbReference type="VEuPathDB" id="CryptoDB:GNI_132580"/>
<dbReference type="InterPro" id="IPR056551">
    <property type="entry name" value="Beta-prop_NOL10_N"/>
</dbReference>
<dbReference type="Pfam" id="PF23098">
    <property type="entry name" value="Beta-prop_NOL10_N"/>
    <property type="match status" value="1"/>
</dbReference>
<keyword evidence="4" id="KW-1185">Reference proteome</keyword>
<dbReference type="RefSeq" id="XP_011132226.1">
    <property type="nucleotide sequence ID" value="XM_011133924.1"/>
</dbReference>
<organism evidence="3 4">
    <name type="scientific">Gregarina niphandrodes</name>
    <name type="common">Septate eugregarine</name>
    <dbReference type="NCBI Taxonomy" id="110365"/>
    <lineage>
        <taxon>Eukaryota</taxon>
        <taxon>Sar</taxon>
        <taxon>Alveolata</taxon>
        <taxon>Apicomplexa</taxon>
        <taxon>Conoidasida</taxon>
        <taxon>Gregarinasina</taxon>
        <taxon>Eugregarinorida</taxon>
        <taxon>Gregarinidae</taxon>
        <taxon>Gregarina</taxon>
    </lineage>
</organism>
<dbReference type="Gene3D" id="2.130.10.10">
    <property type="entry name" value="YVTN repeat-like/Quinoprotein amine dehydrogenase"/>
    <property type="match status" value="1"/>
</dbReference>
<dbReference type="GeneID" id="22914648"/>
<evidence type="ECO:0000259" key="2">
    <source>
        <dbReference type="Pfam" id="PF23098"/>
    </source>
</evidence>
<dbReference type="GO" id="GO:0032040">
    <property type="term" value="C:small-subunit processome"/>
    <property type="evidence" value="ECO:0007669"/>
    <property type="project" value="TreeGrafter"/>
</dbReference>
<dbReference type="InterPro" id="IPR056550">
    <property type="entry name" value="NOL10_2nd"/>
</dbReference>
<dbReference type="OrthoDB" id="273340at2759"/>
<dbReference type="Proteomes" id="UP000019763">
    <property type="component" value="Unassembled WGS sequence"/>
</dbReference>
<evidence type="ECO:0000259" key="1">
    <source>
        <dbReference type="Pfam" id="PF23097"/>
    </source>
</evidence>
<dbReference type="InterPro" id="IPR040382">
    <property type="entry name" value="NOL10/Enp2"/>
</dbReference>
<dbReference type="SUPFAM" id="SSF50978">
    <property type="entry name" value="WD40 repeat-like"/>
    <property type="match status" value="1"/>
</dbReference>
<dbReference type="PANTHER" id="PTHR14927:SF0">
    <property type="entry name" value="NUCLEOLAR PROTEIN 10"/>
    <property type="match status" value="1"/>
</dbReference>
<proteinExistence type="predicted"/>